<feature type="compositionally biased region" description="Pro residues" evidence="2">
    <location>
        <begin position="23"/>
        <end position="37"/>
    </location>
</feature>
<name>A0A9P7GMR9_9AGAR</name>
<dbReference type="Pfam" id="PF02114">
    <property type="entry name" value="Phosducin"/>
    <property type="match status" value="1"/>
</dbReference>
<dbReference type="InterPro" id="IPR051498">
    <property type="entry name" value="Phosducin-like_chap/apop_reg"/>
</dbReference>
<feature type="region of interest" description="Disordered" evidence="2">
    <location>
        <begin position="227"/>
        <end position="290"/>
    </location>
</feature>
<feature type="domain" description="Phosducin" evidence="3">
    <location>
        <begin position="53"/>
        <end position="216"/>
    </location>
</feature>
<dbReference type="SUPFAM" id="SSF52833">
    <property type="entry name" value="Thioredoxin-like"/>
    <property type="match status" value="1"/>
</dbReference>
<feature type="compositionally biased region" description="Polar residues" evidence="2">
    <location>
        <begin position="256"/>
        <end position="269"/>
    </location>
</feature>
<keyword evidence="5" id="KW-1185">Reference proteome</keyword>
<evidence type="ECO:0000313" key="4">
    <source>
        <dbReference type="EMBL" id="KAG5652958.1"/>
    </source>
</evidence>
<dbReference type="AlphaFoldDB" id="A0A9P7GMR9"/>
<dbReference type="OrthoDB" id="45518at2759"/>
<reference evidence="4" key="2">
    <citation type="submission" date="2021-10" db="EMBL/GenBank/DDBJ databases">
        <title>Phylogenomics reveals ancestral predisposition of the termite-cultivated fungus Termitomyces towards a domesticated lifestyle.</title>
        <authorList>
            <person name="Auxier B."/>
            <person name="Grum-Grzhimaylo A."/>
            <person name="Cardenas M.E."/>
            <person name="Lodge J.D."/>
            <person name="Laessoe T."/>
            <person name="Pedersen O."/>
            <person name="Smith M.E."/>
            <person name="Kuyper T.W."/>
            <person name="Franco-Molano E.A."/>
            <person name="Baroni T.J."/>
            <person name="Aanen D.K."/>
        </authorList>
    </citation>
    <scope>NUCLEOTIDE SEQUENCE</scope>
    <source>
        <strain evidence="4">D49</strain>
    </source>
</reference>
<dbReference type="GO" id="GO:0005737">
    <property type="term" value="C:cytoplasm"/>
    <property type="evidence" value="ECO:0007669"/>
    <property type="project" value="TreeGrafter"/>
</dbReference>
<proteinExistence type="inferred from homology"/>
<dbReference type="PANTHER" id="PTHR45809">
    <property type="entry name" value="VIRAL IAP-ASSOCIATED FACTOR HOMOLOG"/>
    <property type="match status" value="1"/>
</dbReference>
<protein>
    <recommendedName>
        <fullName evidence="3">Phosducin domain-containing protein</fullName>
    </recommendedName>
</protein>
<organism evidence="4 5">
    <name type="scientific">Sphagnurus paluster</name>
    <dbReference type="NCBI Taxonomy" id="117069"/>
    <lineage>
        <taxon>Eukaryota</taxon>
        <taxon>Fungi</taxon>
        <taxon>Dikarya</taxon>
        <taxon>Basidiomycota</taxon>
        <taxon>Agaricomycotina</taxon>
        <taxon>Agaricomycetes</taxon>
        <taxon>Agaricomycetidae</taxon>
        <taxon>Agaricales</taxon>
        <taxon>Tricholomatineae</taxon>
        <taxon>Lyophyllaceae</taxon>
        <taxon>Sphagnurus</taxon>
    </lineage>
</organism>
<evidence type="ECO:0000256" key="1">
    <source>
        <dbReference type="ARBA" id="ARBA00009686"/>
    </source>
</evidence>
<dbReference type="InterPro" id="IPR036249">
    <property type="entry name" value="Thioredoxin-like_sf"/>
</dbReference>
<comment type="similarity">
    <text evidence="1">Belongs to the phosducin family.</text>
</comment>
<gene>
    <name evidence="4" type="ORF">H0H81_002966</name>
</gene>
<reference evidence="4" key="1">
    <citation type="submission" date="2021-02" db="EMBL/GenBank/DDBJ databases">
        <authorList>
            <person name="Nieuwenhuis M."/>
            <person name="Van De Peppel L.J.J."/>
        </authorList>
    </citation>
    <scope>NUCLEOTIDE SEQUENCE</scope>
    <source>
        <strain evidence="4">D49</strain>
    </source>
</reference>
<evidence type="ECO:0000313" key="5">
    <source>
        <dbReference type="Proteomes" id="UP000717328"/>
    </source>
</evidence>
<dbReference type="Gene3D" id="3.40.30.10">
    <property type="entry name" value="Glutaredoxin"/>
    <property type="match status" value="1"/>
</dbReference>
<comment type="caution">
    <text evidence="4">The sequence shown here is derived from an EMBL/GenBank/DDBJ whole genome shotgun (WGS) entry which is preliminary data.</text>
</comment>
<sequence>MAVNPNEDTEFNDALRKHGIIPPREPTPPSPSPPPSPTFDDLLNDFTPSELQEISQDAPDDETERMIAAYRRQRLADERKADKRARFGRVYPIGRDDYLREVTEASKINEDDDDKETGTGVVCFLYKDSLPRSDQTFEHVRILAARYPRTKFVSIVGDKCIPNLPDSRVPMLIVYKKGEIRNQIVAWGSDKERRIEGESLVQRRPNEFNVFPELEAILLVTDALHMPELPPAQGGRTDQEGDESEDDGDDDDPSSRMRSAATSTNTRAQKNIRGKKGKGDDSDSDFDFDL</sequence>
<accession>A0A9P7GMR9</accession>
<feature type="compositionally biased region" description="Acidic residues" evidence="2">
    <location>
        <begin position="240"/>
        <end position="252"/>
    </location>
</feature>
<dbReference type="GO" id="GO:0006457">
    <property type="term" value="P:protein folding"/>
    <property type="evidence" value="ECO:0007669"/>
    <property type="project" value="TreeGrafter"/>
</dbReference>
<dbReference type="Proteomes" id="UP000717328">
    <property type="component" value="Unassembled WGS sequence"/>
</dbReference>
<feature type="region of interest" description="Disordered" evidence="2">
    <location>
        <begin position="1"/>
        <end position="46"/>
    </location>
</feature>
<dbReference type="EMBL" id="JABCKI010000085">
    <property type="protein sequence ID" value="KAG5652958.1"/>
    <property type="molecule type" value="Genomic_DNA"/>
</dbReference>
<dbReference type="PANTHER" id="PTHR45809:SF3">
    <property type="entry name" value="VIRAL IAP-ASSOCIATED FACTOR HOMOLOG"/>
    <property type="match status" value="1"/>
</dbReference>
<evidence type="ECO:0000259" key="3">
    <source>
        <dbReference type="Pfam" id="PF02114"/>
    </source>
</evidence>
<dbReference type="InterPro" id="IPR024253">
    <property type="entry name" value="Phosducin_thioredoxin-like_dom"/>
</dbReference>
<evidence type="ECO:0000256" key="2">
    <source>
        <dbReference type="SAM" id="MobiDB-lite"/>
    </source>
</evidence>